<evidence type="ECO:0000256" key="3">
    <source>
        <dbReference type="ARBA" id="ARBA00022827"/>
    </source>
</evidence>
<evidence type="ECO:0000256" key="5">
    <source>
        <dbReference type="ARBA" id="ARBA00023002"/>
    </source>
</evidence>
<protein>
    <recommendedName>
        <fullName evidence="6">Flavin-containing monooxygenase</fullName>
        <ecNumber evidence="6">1.-.-.-</ecNumber>
    </recommendedName>
</protein>
<evidence type="ECO:0000256" key="4">
    <source>
        <dbReference type="ARBA" id="ARBA00022857"/>
    </source>
</evidence>
<evidence type="ECO:0000256" key="2">
    <source>
        <dbReference type="ARBA" id="ARBA00022630"/>
    </source>
</evidence>
<dbReference type="Proteomes" id="UP000887572">
    <property type="component" value="Unplaced"/>
</dbReference>
<dbReference type="InterPro" id="IPR036188">
    <property type="entry name" value="FAD/NAD-bd_sf"/>
</dbReference>
<keyword evidence="6" id="KW-0503">Monooxygenase</keyword>
<dbReference type="EC" id="1.-.-.-" evidence="6"/>
<dbReference type="Pfam" id="PF00743">
    <property type="entry name" value="FMO-like"/>
    <property type="match status" value="2"/>
</dbReference>
<keyword evidence="2 6" id="KW-0285">Flavoprotein</keyword>
<sequence>MLHNKQNGKNSFRVCVVGAGAAGICAARRVVEELPRAEVCVFEQSDQLGGTWVFREQSSPETHSSMYAGLRTNIPKEIMNFSGFPIESVDFPDHHNPDDSFPRHEVILSYLQRFAEPIKHLVQYNLRIASIVPVERKDSDNSEFKWRINAERVLGKQKFAEYFDVVFVCTGHYWCPRIPDFANKFRTTRWAHSHSYRRAQHFAGMRVAVVGANLSGVEIALQLTEHVEKVYLINSSQRTVIEKSTPANSLLELNGSRVIDVVDDSLVLADGRIIGGLDFVLFCTGYCFNFPFFDQSQKNSSVIFCDGNFVSPLIGHVAHPDYLKALFFIGLNLLVDPFPCFDVQTHFALALLKDRVPNASERFTMEVAKHWEQKRIKRMNADKIGQKNFHKLGPNQWEYFDWLNSLSGFKPLPKVVEHIYKCNLELKRENPLTYRNFRYQIVDEQKFRTELYK</sequence>
<evidence type="ECO:0000256" key="1">
    <source>
        <dbReference type="ARBA" id="ARBA00009183"/>
    </source>
</evidence>
<dbReference type="GO" id="GO:0050661">
    <property type="term" value="F:NADP binding"/>
    <property type="evidence" value="ECO:0007669"/>
    <property type="project" value="InterPro"/>
</dbReference>
<dbReference type="GO" id="GO:0050660">
    <property type="term" value="F:flavin adenine dinucleotide binding"/>
    <property type="evidence" value="ECO:0007669"/>
    <property type="project" value="InterPro"/>
</dbReference>
<evidence type="ECO:0000256" key="6">
    <source>
        <dbReference type="RuleBase" id="RU361177"/>
    </source>
</evidence>
<comment type="cofactor">
    <cofactor evidence="6">
        <name>FAD</name>
        <dbReference type="ChEBI" id="CHEBI:57692"/>
    </cofactor>
</comment>
<keyword evidence="7" id="KW-1185">Reference proteome</keyword>
<evidence type="ECO:0000313" key="7">
    <source>
        <dbReference type="Proteomes" id="UP000887572"/>
    </source>
</evidence>
<dbReference type="WBParaSite" id="Gr19_v10_g13251.t2">
    <property type="protein sequence ID" value="Gr19_v10_g13251.t2"/>
    <property type="gene ID" value="Gr19_v10_g13251"/>
</dbReference>
<name>A0A914H1Y2_GLORO</name>
<organism evidence="7 8">
    <name type="scientific">Globodera rostochiensis</name>
    <name type="common">Golden nematode worm</name>
    <name type="synonym">Heterodera rostochiensis</name>
    <dbReference type="NCBI Taxonomy" id="31243"/>
    <lineage>
        <taxon>Eukaryota</taxon>
        <taxon>Metazoa</taxon>
        <taxon>Ecdysozoa</taxon>
        <taxon>Nematoda</taxon>
        <taxon>Chromadorea</taxon>
        <taxon>Rhabditida</taxon>
        <taxon>Tylenchina</taxon>
        <taxon>Tylenchomorpha</taxon>
        <taxon>Tylenchoidea</taxon>
        <taxon>Heteroderidae</taxon>
        <taxon>Heteroderinae</taxon>
        <taxon>Globodera</taxon>
    </lineage>
</organism>
<dbReference type="GO" id="GO:0004499">
    <property type="term" value="F:N,N-dimethylaniline monooxygenase activity"/>
    <property type="evidence" value="ECO:0007669"/>
    <property type="project" value="InterPro"/>
</dbReference>
<comment type="similarity">
    <text evidence="1 6">Belongs to the FMO family.</text>
</comment>
<proteinExistence type="inferred from homology"/>
<accession>A0A914H1Y2</accession>
<reference evidence="8" key="1">
    <citation type="submission" date="2022-11" db="UniProtKB">
        <authorList>
            <consortium name="WormBaseParasite"/>
        </authorList>
    </citation>
    <scope>IDENTIFICATION</scope>
</reference>
<keyword evidence="5 6" id="KW-0560">Oxidoreductase</keyword>
<dbReference type="InterPro" id="IPR050346">
    <property type="entry name" value="FMO-like"/>
</dbReference>
<keyword evidence="4" id="KW-0521">NADP</keyword>
<dbReference type="SUPFAM" id="SSF51905">
    <property type="entry name" value="FAD/NAD(P)-binding domain"/>
    <property type="match status" value="2"/>
</dbReference>
<dbReference type="InterPro" id="IPR020946">
    <property type="entry name" value="Flavin_mOase-like"/>
</dbReference>
<dbReference type="Gene3D" id="3.50.50.60">
    <property type="entry name" value="FAD/NAD(P)-binding domain"/>
    <property type="match status" value="2"/>
</dbReference>
<dbReference type="InterPro" id="IPR000960">
    <property type="entry name" value="Flavin_mOase"/>
</dbReference>
<dbReference type="PRINTS" id="PR00370">
    <property type="entry name" value="FMOXYGENASE"/>
</dbReference>
<evidence type="ECO:0000313" key="8">
    <source>
        <dbReference type="WBParaSite" id="Gr19_v10_g13251.t2"/>
    </source>
</evidence>
<dbReference type="PANTHER" id="PTHR23023">
    <property type="entry name" value="DIMETHYLANILINE MONOOXYGENASE"/>
    <property type="match status" value="1"/>
</dbReference>
<dbReference type="AlphaFoldDB" id="A0A914H1Y2"/>
<keyword evidence="3 6" id="KW-0274">FAD</keyword>